<evidence type="ECO:0000313" key="3">
    <source>
        <dbReference type="Proteomes" id="UP000247476"/>
    </source>
</evidence>
<dbReference type="Pfam" id="PF01636">
    <property type="entry name" value="APH"/>
    <property type="match status" value="1"/>
</dbReference>
<proteinExistence type="predicted"/>
<dbReference type="InterPro" id="IPR051678">
    <property type="entry name" value="AGP_Transferase"/>
</dbReference>
<comment type="caution">
    <text evidence="2">The sequence shown here is derived from an EMBL/GenBank/DDBJ whole genome shotgun (WGS) entry which is preliminary data.</text>
</comment>
<dbReference type="Proteomes" id="UP000247476">
    <property type="component" value="Unassembled WGS sequence"/>
</dbReference>
<organism evidence="2 3">
    <name type="scientific">Paenibacillus flagellatus</name>
    <dbReference type="NCBI Taxonomy" id="2211139"/>
    <lineage>
        <taxon>Bacteria</taxon>
        <taxon>Bacillati</taxon>
        <taxon>Bacillota</taxon>
        <taxon>Bacilli</taxon>
        <taxon>Bacillales</taxon>
        <taxon>Paenibacillaceae</taxon>
        <taxon>Paenibacillus</taxon>
    </lineage>
</organism>
<protein>
    <submittedName>
        <fullName evidence="2">Aminoglycoside phosphotransferase</fullName>
    </submittedName>
</protein>
<dbReference type="EMBL" id="QJVJ01000008">
    <property type="protein sequence ID" value="PYI53186.1"/>
    <property type="molecule type" value="Genomic_DNA"/>
</dbReference>
<dbReference type="OrthoDB" id="1995894at2"/>
<evidence type="ECO:0000259" key="1">
    <source>
        <dbReference type="Pfam" id="PF01636"/>
    </source>
</evidence>
<keyword evidence="3" id="KW-1185">Reference proteome</keyword>
<dbReference type="InterPro" id="IPR002575">
    <property type="entry name" value="Aminoglycoside_PTrfase"/>
</dbReference>
<dbReference type="InterPro" id="IPR011009">
    <property type="entry name" value="Kinase-like_dom_sf"/>
</dbReference>
<dbReference type="GO" id="GO:0016740">
    <property type="term" value="F:transferase activity"/>
    <property type="evidence" value="ECO:0007669"/>
    <property type="project" value="UniProtKB-KW"/>
</dbReference>
<reference evidence="2 3" key="1">
    <citation type="submission" date="2018-05" db="EMBL/GenBank/DDBJ databases">
        <title>Paenibacillus flagellatus sp. nov., isolated from selenium mineral soil.</title>
        <authorList>
            <person name="Dai X."/>
        </authorList>
    </citation>
    <scope>NUCLEOTIDE SEQUENCE [LARGE SCALE GENOMIC DNA]</scope>
    <source>
        <strain evidence="2 3">DXL2</strain>
    </source>
</reference>
<name>A0A2V5KUS5_9BACL</name>
<keyword evidence="2" id="KW-0808">Transferase</keyword>
<gene>
    <name evidence="2" type="ORF">DLM86_19045</name>
</gene>
<dbReference type="Gene3D" id="3.90.1200.10">
    <property type="match status" value="1"/>
</dbReference>
<sequence length="297" mass="33671">MTLESVLQPLFPDPIERIASLDPGYSGHASDVWLVKTTSGERIVRSSRWTEAPSREFWWGCYDLFGIDPRRMLHFAANAAMLGSIAGIPAPRVLEHRTLEGREYLVVEKMNGEALRSFVGQSDELLHQLGVWLARVHERRCDDFGNPAGTRAERKDFFHSRLSQTMQTLVERDYANDGKIQARLDAIIGELRMLPVPDHFCPVFIDLDPSQFLMQDGLLSAVVDVEAYALGPRELDFVGLEYVLDEASAAPFLNGYSTVLAPPDLSPYRNVYRYFYRLLGVQGSVDLDRWFAQRALF</sequence>
<evidence type="ECO:0000313" key="2">
    <source>
        <dbReference type="EMBL" id="PYI53186.1"/>
    </source>
</evidence>
<dbReference type="SUPFAM" id="SSF56112">
    <property type="entry name" value="Protein kinase-like (PK-like)"/>
    <property type="match status" value="1"/>
</dbReference>
<dbReference type="PANTHER" id="PTHR21310">
    <property type="entry name" value="AMINOGLYCOSIDE PHOSPHOTRANSFERASE-RELATED-RELATED"/>
    <property type="match status" value="1"/>
</dbReference>
<dbReference type="PANTHER" id="PTHR21310:SF15">
    <property type="entry name" value="AMINOGLYCOSIDE PHOSPHOTRANSFERASE DOMAIN-CONTAINING PROTEIN"/>
    <property type="match status" value="1"/>
</dbReference>
<accession>A0A2V5KUS5</accession>
<feature type="domain" description="Aminoglycoside phosphotransferase" evidence="1">
    <location>
        <begin position="26"/>
        <end position="258"/>
    </location>
</feature>
<dbReference type="AlphaFoldDB" id="A0A2V5KUS5"/>